<organism evidence="1 2">
    <name type="scientific">Candidatus Chryseobacterium massiliense</name>
    <dbReference type="NCBI Taxonomy" id="204089"/>
    <lineage>
        <taxon>Bacteria</taxon>
        <taxon>Pseudomonadati</taxon>
        <taxon>Bacteroidota</taxon>
        <taxon>Flavobacteriia</taxon>
        <taxon>Flavobacteriales</taxon>
        <taxon>Weeksellaceae</taxon>
        <taxon>Chryseobacterium group</taxon>
        <taxon>Chryseobacterium</taxon>
    </lineage>
</organism>
<reference evidence="1 2" key="1">
    <citation type="journal article" date="2004" name="Emerg. Infect. Dis.">
        <title>Amoebae-resisting bacteria isolated from human nasal swabs by amoebal coculture.</title>
        <authorList>
            <person name="Greub G."/>
            <person name="La Scola B."/>
            <person name="Raoult D."/>
        </authorList>
    </citation>
    <scope>NUCLEOTIDE SEQUENCE [LARGE SCALE GENOMIC DNA]</scope>
    <source>
        <strain evidence="1 2">CCUG 51329</strain>
    </source>
</reference>
<sequence length="418" mass="49553">MNRILLIGNGFDLANGMKTSYTDFLNDYWKNSFLEYQMKKKSFEPYECDNFFISATNYFLDRNCENYHDVKEYLKNTRSNFKIKNKFLQLISEKLQLKNWVDIEQEFYSNLLSLLNSKEINEDNLIKELNNNLDNIKRYLERYLLNISQSFTIITEIQNYISQEISSQIVFSEISEDAKNKLFEQAWNSVQYAFRNQLPALRKSSLEPLPPSVLKFLSTENIRNRNLFFKSLHDNSNNILDDISQTVFVNFNYTKTEDYYISPENHVIHIHGELDNNANPIIFGYGDEYDENYSEIENCGNDRFLENMKSINYSQTGNYKNLLSTLNEDFYQVCILGHSCGKSDRTLLKTMFEHENCASIKIYYREFERDGNLYDNYLDIYKSISRNFDDKTKLRDRVVNKTLCKPIVPIDIQKRNLS</sequence>
<name>A0A3D9BA60_9FLAO</name>
<dbReference type="Pfam" id="PF14253">
    <property type="entry name" value="AbiH"/>
    <property type="match status" value="1"/>
</dbReference>
<dbReference type="EMBL" id="QNVU01000015">
    <property type="protein sequence ID" value="REC50493.1"/>
    <property type="molecule type" value="Genomic_DNA"/>
</dbReference>
<keyword evidence="2" id="KW-1185">Reference proteome</keyword>
<dbReference type="Proteomes" id="UP000256924">
    <property type="component" value="Unassembled WGS sequence"/>
</dbReference>
<dbReference type="AlphaFoldDB" id="A0A3D9BA60"/>
<comment type="caution">
    <text evidence="1">The sequence shown here is derived from an EMBL/GenBank/DDBJ whole genome shotgun (WGS) entry which is preliminary data.</text>
</comment>
<evidence type="ECO:0000313" key="1">
    <source>
        <dbReference type="EMBL" id="REC50493.1"/>
    </source>
</evidence>
<accession>A0A3D9BA60</accession>
<evidence type="ECO:0008006" key="3">
    <source>
        <dbReference type="Google" id="ProtNLM"/>
    </source>
</evidence>
<dbReference type="InterPro" id="IPR025935">
    <property type="entry name" value="AbiH"/>
</dbReference>
<evidence type="ECO:0000313" key="2">
    <source>
        <dbReference type="Proteomes" id="UP000256924"/>
    </source>
</evidence>
<proteinExistence type="predicted"/>
<protein>
    <recommendedName>
        <fullName evidence="3">Bacteriophage abortive infection AbiH</fullName>
    </recommendedName>
</protein>
<gene>
    <name evidence="1" type="ORF">DRF68_09355</name>
</gene>
<dbReference type="RefSeq" id="WP_116098478.1">
    <property type="nucleotide sequence ID" value="NZ_QNVU01000015.1"/>
</dbReference>